<dbReference type="Gene3D" id="2.10.25.10">
    <property type="entry name" value="Laminin"/>
    <property type="match status" value="1"/>
</dbReference>
<dbReference type="SUPFAM" id="SSF57567">
    <property type="entry name" value="Serine protease inhibitors"/>
    <property type="match status" value="1"/>
</dbReference>
<dbReference type="CDD" id="cd19941">
    <property type="entry name" value="TIL"/>
    <property type="match status" value="1"/>
</dbReference>
<feature type="domain" description="TIL" evidence="5">
    <location>
        <begin position="291"/>
        <end position="336"/>
    </location>
</feature>
<dbReference type="InterPro" id="IPR002919">
    <property type="entry name" value="TIL_dom"/>
</dbReference>
<sequence>MPLYLSEPCTIDPADSKYYQVKLKNRKFSPNAAVSWIVETEFVFAGQKFFLDEKLNFLVNGQKNFFPYYYPSKDAKKVSVENIGGTIYAQNEFGVLLKFAPYYVHLTVPQIPEFLGRDKLCGIAGNLNNICEDDLIGKNKNGLINKQCHTRRTSRRTGRSRRRWTRGLRTTSTAEGYLRDRRRTSTEAARLRLHHRPPRVPADPPGAPEHWSLRPVRPPRRRRHPELLRQLRLRPVLRGRPEGAKSSPTLPPPARTPSEVCSDNSPQTHPNSLADADLKDWRRDTGCPLTCPANSVYGACISGCQPTCSNPNPGDKCDKPCFDGCRCNAGFVLDTTQVPAKCDAQLSAPASTRTATRGPGTSAGSPATAARKCVP</sequence>
<reference evidence="6 7" key="1">
    <citation type="journal article" date="2015" name="Genome Biol.">
        <title>Comparative genomics of Steinernema reveals deeply conserved gene regulatory networks.</title>
        <authorList>
            <person name="Dillman A.R."/>
            <person name="Macchietto M."/>
            <person name="Porter C.F."/>
            <person name="Rogers A."/>
            <person name="Williams B."/>
            <person name="Antoshechkin I."/>
            <person name="Lee M.M."/>
            <person name="Goodwin Z."/>
            <person name="Lu X."/>
            <person name="Lewis E.E."/>
            <person name="Goodrich-Blair H."/>
            <person name="Stock S.P."/>
            <person name="Adams B.J."/>
            <person name="Sternberg P.W."/>
            <person name="Mortazavi A."/>
        </authorList>
    </citation>
    <scope>NUCLEOTIDE SEQUENCE [LARGE SCALE GENOMIC DNA]</scope>
    <source>
        <strain evidence="6 7">ALL</strain>
    </source>
</reference>
<evidence type="ECO:0000313" key="7">
    <source>
        <dbReference type="Proteomes" id="UP000298663"/>
    </source>
</evidence>
<comment type="similarity">
    <text evidence="1">Belongs to the serine protease inhibitor-like (TIL domain-containing) family.</text>
</comment>
<dbReference type="AlphaFoldDB" id="A0A4U5LRW3"/>
<dbReference type="GO" id="GO:0004867">
    <property type="term" value="F:serine-type endopeptidase inhibitor activity"/>
    <property type="evidence" value="ECO:0007669"/>
    <property type="project" value="UniProtKB-KW"/>
</dbReference>
<keyword evidence="2" id="KW-0646">Protease inhibitor</keyword>
<dbReference type="InterPro" id="IPR036084">
    <property type="entry name" value="Ser_inhib-like_sf"/>
</dbReference>
<protein>
    <recommendedName>
        <fullName evidence="5">TIL domain-containing protein</fullName>
    </recommendedName>
</protein>
<dbReference type="OrthoDB" id="5874307at2759"/>
<dbReference type="PANTHER" id="PTHR11339">
    <property type="entry name" value="EXTRACELLULAR MATRIX GLYCOPROTEIN RELATED"/>
    <property type="match status" value="1"/>
</dbReference>
<dbReference type="STRING" id="34508.A0A4U5LRW3"/>
<proteinExistence type="inferred from homology"/>
<accession>A0A4U5LRW3</accession>
<evidence type="ECO:0000256" key="3">
    <source>
        <dbReference type="ARBA" id="ARBA00023157"/>
    </source>
</evidence>
<keyword evidence="2" id="KW-0722">Serine protease inhibitor</keyword>
<dbReference type="EMBL" id="AZBU02000013">
    <property type="protein sequence ID" value="TKR58747.1"/>
    <property type="molecule type" value="Genomic_DNA"/>
</dbReference>
<reference evidence="6 7" key="2">
    <citation type="journal article" date="2019" name="G3 (Bethesda)">
        <title>Hybrid Assembly of the Genome of the Entomopathogenic Nematode Steinernema carpocapsae Identifies the X-Chromosome.</title>
        <authorList>
            <person name="Serra L."/>
            <person name="Macchietto M."/>
            <person name="Macias-Munoz A."/>
            <person name="McGill C.J."/>
            <person name="Rodriguez I.M."/>
            <person name="Rodriguez B."/>
            <person name="Murad R."/>
            <person name="Mortazavi A."/>
        </authorList>
    </citation>
    <scope>NUCLEOTIDE SEQUENCE [LARGE SCALE GENOMIC DNA]</scope>
    <source>
        <strain evidence="6 7">ALL</strain>
    </source>
</reference>
<feature type="region of interest" description="Disordered" evidence="4">
    <location>
        <begin position="150"/>
        <end position="277"/>
    </location>
</feature>
<evidence type="ECO:0000256" key="4">
    <source>
        <dbReference type="SAM" id="MobiDB-lite"/>
    </source>
</evidence>
<feature type="region of interest" description="Disordered" evidence="4">
    <location>
        <begin position="347"/>
        <end position="375"/>
    </location>
</feature>
<keyword evidence="3" id="KW-1015">Disulfide bond</keyword>
<evidence type="ECO:0000256" key="2">
    <source>
        <dbReference type="ARBA" id="ARBA00022900"/>
    </source>
</evidence>
<feature type="compositionally biased region" description="Polar residues" evidence="4">
    <location>
        <begin position="259"/>
        <end position="271"/>
    </location>
</feature>
<comment type="caution">
    <text evidence="6">The sequence shown here is derived from an EMBL/GenBank/DDBJ whole genome shotgun (WGS) entry which is preliminary data.</text>
</comment>
<name>A0A4U5LRW3_STECR</name>
<evidence type="ECO:0000256" key="1">
    <source>
        <dbReference type="ARBA" id="ARBA00007611"/>
    </source>
</evidence>
<dbReference type="Pfam" id="PF01826">
    <property type="entry name" value="TIL"/>
    <property type="match status" value="1"/>
</dbReference>
<dbReference type="Proteomes" id="UP000298663">
    <property type="component" value="Unassembled WGS sequence"/>
</dbReference>
<organism evidence="6 7">
    <name type="scientific">Steinernema carpocapsae</name>
    <name type="common">Entomopathogenic nematode</name>
    <dbReference type="NCBI Taxonomy" id="34508"/>
    <lineage>
        <taxon>Eukaryota</taxon>
        <taxon>Metazoa</taxon>
        <taxon>Ecdysozoa</taxon>
        <taxon>Nematoda</taxon>
        <taxon>Chromadorea</taxon>
        <taxon>Rhabditida</taxon>
        <taxon>Tylenchina</taxon>
        <taxon>Panagrolaimomorpha</taxon>
        <taxon>Strongyloidoidea</taxon>
        <taxon>Steinernematidae</taxon>
        <taxon>Steinernema</taxon>
    </lineage>
</organism>
<gene>
    <name evidence="6" type="ORF">L596_030156</name>
</gene>
<evidence type="ECO:0000313" key="6">
    <source>
        <dbReference type="EMBL" id="TKR58747.1"/>
    </source>
</evidence>
<dbReference type="InterPro" id="IPR050780">
    <property type="entry name" value="Mucin_vWF_Thrombospondin_sf"/>
</dbReference>
<keyword evidence="7" id="KW-1185">Reference proteome</keyword>
<dbReference type="FunFam" id="2.10.25.10:FF:000055">
    <property type="entry name" value="alpha-tectorin isoform X1"/>
    <property type="match status" value="1"/>
</dbReference>
<evidence type="ECO:0000259" key="5">
    <source>
        <dbReference type="Pfam" id="PF01826"/>
    </source>
</evidence>
<feature type="compositionally biased region" description="Basic residues" evidence="4">
    <location>
        <begin position="150"/>
        <end position="166"/>
    </location>
</feature>